<dbReference type="Gene3D" id="2.60.40.3500">
    <property type="match status" value="1"/>
</dbReference>
<reference evidence="2 3" key="1">
    <citation type="submission" date="2020-11" db="EMBL/GenBank/DDBJ databases">
        <title>Corynebacterium sp. MC1420.</title>
        <authorList>
            <person name="Zhou J."/>
        </authorList>
    </citation>
    <scope>NUCLEOTIDE SEQUENCE [LARGE SCALE GENOMIC DNA]</scope>
    <source>
        <strain evidence="2 3">MC1420</strain>
    </source>
</reference>
<evidence type="ECO:0000313" key="2">
    <source>
        <dbReference type="EMBL" id="QPK83610.1"/>
    </source>
</evidence>
<dbReference type="Pfam" id="PF24837">
    <property type="entry name" value="AMIN-like"/>
    <property type="match status" value="1"/>
</dbReference>
<sequence>MAAACVAAAAVSACSAGYSGDTVTAKVGGVQHAMDQSPKTQRPDAPAHLTVSGITMESHSGFDRLVIELDGTGTPGWFVDYVASPMQETTGKPITITGNAHLNVKIDGTVNGAEETPIDISTSSSNVVDLVNAGTYDGRTQIVVGLRAALPYSVQLLDDPTRLVIDISKS</sequence>
<dbReference type="KEGG" id="cqn:G7Y29_02010"/>
<evidence type="ECO:0000313" key="3">
    <source>
        <dbReference type="Proteomes" id="UP000594586"/>
    </source>
</evidence>
<proteinExistence type="predicted"/>
<dbReference type="RefSeq" id="WP_165003626.1">
    <property type="nucleotide sequence ID" value="NZ_CP064955.1"/>
</dbReference>
<name>A0A7T0PF90_9CORY</name>
<keyword evidence="3" id="KW-1185">Reference proteome</keyword>
<dbReference type="InterPro" id="IPR056303">
    <property type="entry name" value="AMIN-like"/>
</dbReference>
<feature type="domain" description="AMIN-like" evidence="1">
    <location>
        <begin position="50"/>
        <end position="168"/>
    </location>
</feature>
<dbReference type="AlphaFoldDB" id="A0A7T0PF90"/>
<accession>A0A7T0PF90</accession>
<dbReference type="EMBL" id="CP064955">
    <property type="protein sequence ID" value="QPK83610.1"/>
    <property type="molecule type" value="Genomic_DNA"/>
</dbReference>
<protein>
    <recommendedName>
        <fullName evidence="1">AMIN-like domain-containing protein</fullName>
    </recommendedName>
</protein>
<organism evidence="2 3">
    <name type="scientific">Corynebacterium qintianiae</name>
    <dbReference type="NCBI Taxonomy" id="2709392"/>
    <lineage>
        <taxon>Bacteria</taxon>
        <taxon>Bacillati</taxon>
        <taxon>Actinomycetota</taxon>
        <taxon>Actinomycetes</taxon>
        <taxon>Mycobacteriales</taxon>
        <taxon>Corynebacteriaceae</taxon>
        <taxon>Corynebacterium</taxon>
    </lineage>
</organism>
<gene>
    <name evidence="2" type="ORF">G7Y29_02010</name>
</gene>
<evidence type="ECO:0000259" key="1">
    <source>
        <dbReference type="Pfam" id="PF24837"/>
    </source>
</evidence>
<dbReference type="Proteomes" id="UP000594586">
    <property type="component" value="Chromosome"/>
</dbReference>